<dbReference type="CDD" id="cd07478">
    <property type="entry name" value="Peptidases_S8_CspA-like"/>
    <property type="match status" value="1"/>
</dbReference>
<dbReference type="Pfam" id="PF18425">
    <property type="entry name" value="CspB_prodomain"/>
    <property type="match status" value="1"/>
</dbReference>
<evidence type="ECO:0000256" key="4">
    <source>
        <dbReference type="ARBA" id="ARBA00022825"/>
    </source>
</evidence>
<dbReference type="InterPro" id="IPR050131">
    <property type="entry name" value="Peptidase_S8_subtilisin-like"/>
</dbReference>
<evidence type="ECO:0000256" key="7">
    <source>
        <dbReference type="RuleBase" id="RU003355"/>
    </source>
</evidence>
<dbReference type="Gene3D" id="3.40.50.200">
    <property type="entry name" value="Peptidase S8/S53 domain"/>
    <property type="match status" value="1"/>
</dbReference>
<evidence type="ECO:0000259" key="9">
    <source>
        <dbReference type="Pfam" id="PF18425"/>
    </source>
</evidence>
<feature type="domain" description="Peptidase S8/S53" evidence="8">
    <location>
        <begin position="441"/>
        <end position="564"/>
    </location>
</feature>
<evidence type="ECO:0000313" key="11">
    <source>
        <dbReference type="Proteomes" id="UP000823935"/>
    </source>
</evidence>
<reference evidence="10" key="2">
    <citation type="journal article" date="2021" name="PeerJ">
        <title>Extensive microbial diversity within the chicken gut microbiome revealed by metagenomics and culture.</title>
        <authorList>
            <person name="Gilroy R."/>
            <person name="Ravi A."/>
            <person name="Getino M."/>
            <person name="Pursley I."/>
            <person name="Horton D.L."/>
            <person name="Alikhan N.F."/>
            <person name="Baker D."/>
            <person name="Gharbi K."/>
            <person name="Hall N."/>
            <person name="Watson M."/>
            <person name="Adriaenssens E.M."/>
            <person name="Foster-Nyarko E."/>
            <person name="Jarju S."/>
            <person name="Secka A."/>
            <person name="Antonio M."/>
            <person name="Oren A."/>
            <person name="Chaudhuri R.R."/>
            <person name="La Ragione R."/>
            <person name="Hildebrand F."/>
            <person name="Pallen M.J."/>
        </authorList>
    </citation>
    <scope>NUCLEOTIDE SEQUENCE</scope>
    <source>
        <strain evidence="10">CHK190-19873</strain>
    </source>
</reference>
<feature type="domain" description="Peptidase S8/S53" evidence="8">
    <location>
        <begin position="118"/>
        <end position="333"/>
    </location>
</feature>
<protein>
    <submittedName>
        <fullName evidence="10">S8 family serine peptidase</fullName>
    </submittedName>
</protein>
<dbReference type="GO" id="GO:0006508">
    <property type="term" value="P:proteolysis"/>
    <property type="evidence" value="ECO:0007669"/>
    <property type="project" value="UniProtKB-KW"/>
</dbReference>
<evidence type="ECO:0000256" key="6">
    <source>
        <dbReference type="PROSITE-ProRule" id="PRU01240"/>
    </source>
</evidence>
<evidence type="ECO:0000256" key="3">
    <source>
        <dbReference type="ARBA" id="ARBA00022801"/>
    </source>
</evidence>
<dbReference type="SUPFAM" id="SSF52743">
    <property type="entry name" value="Subtilisin-like"/>
    <property type="match status" value="1"/>
</dbReference>
<dbReference type="PANTHER" id="PTHR43806:SF11">
    <property type="entry name" value="CEREVISIN-RELATED"/>
    <property type="match status" value="1"/>
</dbReference>
<dbReference type="PROSITE" id="PS00138">
    <property type="entry name" value="SUBTILASE_SER"/>
    <property type="match status" value="1"/>
</dbReference>
<evidence type="ECO:0000256" key="1">
    <source>
        <dbReference type="ARBA" id="ARBA00011073"/>
    </source>
</evidence>
<dbReference type="InterPro" id="IPR023827">
    <property type="entry name" value="Peptidase_S8_Asp-AS"/>
</dbReference>
<keyword evidence="3 6" id="KW-0378">Hydrolase</keyword>
<dbReference type="InterPro" id="IPR000209">
    <property type="entry name" value="Peptidase_S8/S53_dom"/>
</dbReference>
<dbReference type="PROSITE" id="PS00137">
    <property type="entry name" value="SUBTILASE_HIS"/>
    <property type="match status" value="1"/>
</dbReference>
<keyword evidence="4 6" id="KW-0720">Serine protease</keyword>
<comment type="caution">
    <text evidence="10">The sequence shown here is derived from an EMBL/GenBank/DDBJ whole genome shotgun (WGS) entry which is preliminary data.</text>
</comment>
<dbReference type="InterPro" id="IPR017310">
    <property type="entry name" value="Pept_S8A_subtilisin_clostridia"/>
</dbReference>
<dbReference type="Gene3D" id="3.30.70.2980">
    <property type="match status" value="1"/>
</dbReference>
<dbReference type="InterPro" id="IPR023828">
    <property type="entry name" value="Peptidase_S8_Ser-AS"/>
</dbReference>
<dbReference type="InterPro" id="IPR034045">
    <property type="entry name" value="Pep_S8_CspA-like"/>
</dbReference>
<dbReference type="EMBL" id="DVIQ01000110">
    <property type="protein sequence ID" value="HIS33032.1"/>
    <property type="molecule type" value="Genomic_DNA"/>
</dbReference>
<feature type="active site" description="Charge relay system" evidence="5 6">
    <location>
        <position position="508"/>
    </location>
</feature>
<dbReference type="AlphaFoldDB" id="A0A9D1JLD8"/>
<dbReference type="GO" id="GO:0004252">
    <property type="term" value="F:serine-type endopeptidase activity"/>
    <property type="evidence" value="ECO:0007669"/>
    <property type="project" value="UniProtKB-UniRule"/>
</dbReference>
<reference evidence="10" key="1">
    <citation type="submission" date="2020-10" db="EMBL/GenBank/DDBJ databases">
        <authorList>
            <person name="Gilroy R."/>
        </authorList>
    </citation>
    <scope>NUCLEOTIDE SEQUENCE</scope>
    <source>
        <strain evidence="10">CHK190-19873</strain>
    </source>
</reference>
<evidence type="ECO:0000313" key="10">
    <source>
        <dbReference type="EMBL" id="HIS33032.1"/>
    </source>
</evidence>
<dbReference type="PROSITE" id="PS00136">
    <property type="entry name" value="SUBTILASE_ASP"/>
    <property type="match status" value="1"/>
</dbReference>
<dbReference type="InterPro" id="IPR022398">
    <property type="entry name" value="Peptidase_S8_His-AS"/>
</dbReference>
<accession>A0A9D1JLD8</accession>
<dbReference type="PIRSF" id="PIRSF037894">
    <property type="entry name" value="Subtilisin_rel_CspABC"/>
    <property type="match status" value="1"/>
</dbReference>
<dbReference type="Pfam" id="PF00082">
    <property type="entry name" value="Peptidase_S8"/>
    <property type="match status" value="2"/>
</dbReference>
<sequence>MNDQKIDNLLNLALEATQREREDSLVLDVGYVPEEQVWDLIVRYTGDIRALEEESISITPLTGGYAIVTLPESRIQELSGRPEIEYIEKPKRLFFAVNQGKAASCVSAVQTEKTALFGKGILVAVIDSGIDFRHPDFRDGDGNTRIEALWDQTVAGSPPVGYRIGTEFSREDLNRLLRGERLESGLEPSADFSGHGTQVAGIAAGNGQASGGVYRGMAPLCSLLAVKLGVPRENGFPRTTELMQAVDYAVKKGISLGMPVAVNLSFGNVYGSHDGTSLVATFLSGIAGTGKSVICIGTGNEGSAGRHASGILREGQTANTELAVAEYEPSLNIQIWKEYVDEFDIELIHPNGESIGPLRERLGAQRFAAGKTEILAYYGEPGPYSTAQEIFLDFLPAVDYIDSGRWTVRLTPKRIVDGRFDIWLPGTGTAGTGTRFYGPDPETTLTIPSTAGKIIAVGAYDSRRMTYAPFSGRGFTRNGQVKPDLAAPGVEIVTTTPGGGYGPATGTSFATPFVTGAAAMLMQWGITEGNDPYLYGEKIRAYLIRGARHLSAERTYPNERLGWGVLCVKDSLPA</sequence>
<comment type="similarity">
    <text evidence="1 6 7">Belongs to the peptidase S8 family.</text>
</comment>
<dbReference type="InterPro" id="IPR036852">
    <property type="entry name" value="Peptidase_S8/S53_dom_sf"/>
</dbReference>
<dbReference type="Proteomes" id="UP000823935">
    <property type="component" value="Unassembled WGS sequence"/>
</dbReference>
<dbReference type="PROSITE" id="PS51892">
    <property type="entry name" value="SUBTILASE"/>
    <property type="match status" value="1"/>
</dbReference>
<dbReference type="PRINTS" id="PR00723">
    <property type="entry name" value="SUBTILISIN"/>
</dbReference>
<proteinExistence type="inferred from homology"/>
<organism evidence="10 11">
    <name type="scientific">Candidatus Limivivens intestinipullorum</name>
    <dbReference type="NCBI Taxonomy" id="2840858"/>
    <lineage>
        <taxon>Bacteria</taxon>
        <taxon>Bacillati</taxon>
        <taxon>Bacillota</taxon>
        <taxon>Clostridia</taxon>
        <taxon>Lachnospirales</taxon>
        <taxon>Lachnospiraceae</taxon>
        <taxon>Lachnospiraceae incertae sedis</taxon>
        <taxon>Candidatus Limivivens</taxon>
    </lineage>
</organism>
<keyword evidence="2 6" id="KW-0645">Protease</keyword>
<feature type="domain" description="Csp protease B prodomain" evidence="9">
    <location>
        <begin position="4"/>
        <end position="91"/>
    </location>
</feature>
<dbReference type="Gene3D" id="2.60.120.1290">
    <property type="match status" value="1"/>
</dbReference>
<evidence type="ECO:0000256" key="5">
    <source>
        <dbReference type="PIRSR" id="PIRSR615500-1"/>
    </source>
</evidence>
<gene>
    <name evidence="10" type="ORF">IAB44_16030</name>
</gene>
<feature type="active site" description="Charge relay system" evidence="5 6">
    <location>
        <position position="127"/>
    </location>
</feature>
<name>A0A9D1JLD8_9FIRM</name>
<feature type="active site" description="Charge relay system" evidence="5 6">
    <location>
        <position position="195"/>
    </location>
</feature>
<evidence type="ECO:0000256" key="2">
    <source>
        <dbReference type="ARBA" id="ARBA00022670"/>
    </source>
</evidence>
<dbReference type="PANTHER" id="PTHR43806">
    <property type="entry name" value="PEPTIDASE S8"/>
    <property type="match status" value="1"/>
</dbReference>
<dbReference type="InterPro" id="IPR041365">
    <property type="entry name" value="CspB_prodomain"/>
</dbReference>
<dbReference type="InterPro" id="IPR015500">
    <property type="entry name" value="Peptidase_S8_subtilisin-rel"/>
</dbReference>
<evidence type="ECO:0000259" key="8">
    <source>
        <dbReference type="Pfam" id="PF00082"/>
    </source>
</evidence>